<gene>
    <name evidence="3" type="ORF">C4B63_58g78</name>
</gene>
<evidence type="ECO:0000313" key="4">
    <source>
        <dbReference type="Proteomes" id="UP000246121"/>
    </source>
</evidence>
<feature type="chain" id="PRO_5016156264" evidence="2">
    <location>
        <begin position="29"/>
        <end position="253"/>
    </location>
</feature>
<comment type="caution">
    <text evidence="3">The sequence shown here is derived from an EMBL/GenBank/DDBJ whole genome shotgun (WGS) entry which is preliminary data.</text>
</comment>
<dbReference type="VEuPathDB" id="TriTrypDB:TcCLB.510119.30"/>
<evidence type="ECO:0000313" key="3">
    <source>
        <dbReference type="EMBL" id="PWU89580.1"/>
    </source>
</evidence>
<dbReference type="VEuPathDB" id="TriTrypDB:TcG_02591"/>
<dbReference type="EMBL" id="PRFA01000058">
    <property type="protein sequence ID" value="PWU89580.1"/>
    <property type="molecule type" value="Genomic_DNA"/>
</dbReference>
<keyword evidence="1" id="KW-0812">Transmembrane</keyword>
<dbReference type="VEuPathDB" id="TriTrypDB:C4B63_58g78"/>
<dbReference type="VEuPathDB" id="TriTrypDB:TcBrA4_0047490"/>
<dbReference type="AlphaFoldDB" id="A0A2V2UZP4"/>
<dbReference type="Proteomes" id="UP000246121">
    <property type="component" value="Unassembled WGS sequence"/>
</dbReference>
<dbReference type="VEuPathDB" id="TriTrypDB:TCDM_04653"/>
<evidence type="ECO:0000256" key="2">
    <source>
        <dbReference type="SAM" id="SignalP"/>
    </source>
</evidence>
<sequence length="253" mass="29302">MMRRWILWEHTLLTVFFLLLLSGWGVDAWNVGEIIPVTLHMRLKRAAPTNTVGRNDMEELEDMQESGQGEQFLRPLPPDFCPRFGINRRVHQPAKRLFEHAHKQTQASGRSLSDVAVRFQLERGLSKSTAWLPLLKTTVRSSMSNRGQNASVRDENMLYLAAVTFSFGYQESTFNKITTFYAEPVYAPVHHEEIELQYHWEERRAYNPHKALSACAFISVFATIAVLYLIIFSSRSLSKEIKNKTFTLRSHRE</sequence>
<dbReference type="VEuPathDB" id="TriTrypDB:TcCL_NonESM12269"/>
<protein>
    <submittedName>
        <fullName evidence="3">Uncharacterized protein</fullName>
    </submittedName>
</protein>
<reference evidence="3 4" key="1">
    <citation type="journal article" date="2018" name="Microb. Genom.">
        <title>Expanding an expanded genome: long-read sequencing of Trypanosoma cruzi.</title>
        <authorList>
            <person name="Berna L."/>
            <person name="Rodriguez M."/>
            <person name="Chiribao M.L."/>
            <person name="Parodi-Talice A."/>
            <person name="Pita S."/>
            <person name="Rijo G."/>
            <person name="Alvarez-Valin F."/>
            <person name="Robello C."/>
        </authorList>
    </citation>
    <scope>NUCLEOTIDE SEQUENCE [LARGE SCALE GENOMIC DNA]</scope>
    <source>
        <strain evidence="3 4">Dm28c</strain>
    </source>
</reference>
<dbReference type="VEuPathDB" id="TriTrypDB:Tc_MARK_5610"/>
<organism evidence="3 4">
    <name type="scientific">Trypanosoma cruzi</name>
    <dbReference type="NCBI Taxonomy" id="5693"/>
    <lineage>
        <taxon>Eukaryota</taxon>
        <taxon>Discoba</taxon>
        <taxon>Euglenozoa</taxon>
        <taxon>Kinetoplastea</taxon>
        <taxon>Metakinetoplastina</taxon>
        <taxon>Trypanosomatida</taxon>
        <taxon>Trypanosomatidae</taxon>
        <taxon>Trypanosoma</taxon>
        <taxon>Schizotrypanum</taxon>
    </lineage>
</organism>
<dbReference type="VEuPathDB" id="TriTrypDB:BCY84_20726"/>
<feature type="transmembrane region" description="Helical" evidence="1">
    <location>
        <begin position="211"/>
        <end position="232"/>
    </location>
</feature>
<proteinExistence type="predicted"/>
<keyword evidence="1" id="KW-0472">Membrane</keyword>
<feature type="signal peptide" evidence="2">
    <location>
        <begin position="1"/>
        <end position="28"/>
    </location>
</feature>
<name>A0A2V2UZP4_TRYCR</name>
<keyword evidence="2" id="KW-0732">Signal</keyword>
<evidence type="ECO:0000256" key="1">
    <source>
        <dbReference type="SAM" id="Phobius"/>
    </source>
</evidence>
<dbReference type="VEuPathDB" id="TriTrypDB:ECC02_008537"/>
<dbReference type="VEuPathDB" id="TriTrypDB:TcCLB.508949.10"/>
<dbReference type="VEuPathDB" id="TriTrypDB:C3747_144g128"/>
<keyword evidence="1" id="KW-1133">Transmembrane helix</keyword>
<accession>A0A2V2UZP4</accession>
<dbReference type="VEuPathDB" id="TriTrypDB:TCSYLVIO_006850"/>